<comment type="caution">
    <text evidence="5">The sequence shown here is derived from an EMBL/GenBank/DDBJ whole genome shotgun (WGS) entry which is preliminary data.</text>
</comment>
<dbReference type="InterPro" id="IPR051782">
    <property type="entry name" value="ABC_Transporter_VariousFunc"/>
</dbReference>
<dbReference type="InterPro" id="IPR003593">
    <property type="entry name" value="AAA+_ATPase"/>
</dbReference>
<sequence>MLDILSVRGLTKQYPGFTLRNISFSLPKGRIMGLIGKNGAGKTTTLKSMLNLVRPSSGNIEMFGHNFFENEEKCKQSIGMVLGEIDFYKHKKLSSITAVTKRFYRDWDDNAYQKYLTAFSLDPEKRVKELSSGMKVKFMLALALSHNAKLLILDEPTSGLDPVSRDDLLELFRQLVKDGERSILFSTHITSDLEKCADDITYIKDGKLLKSAEKSKFIESFQHLRESSEDTALSLEEIMIRSERSSYDI</sequence>
<feature type="domain" description="ABC transporter" evidence="4">
    <location>
        <begin position="2"/>
        <end position="230"/>
    </location>
</feature>
<protein>
    <submittedName>
        <fullName evidence="5">ABC-2 type transport system ATP-binding protein</fullName>
    </submittedName>
</protein>
<keyword evidence="6" id="KW-1185">Reference proteome</keyword>
<evidence type="ECO:0000313" key="5">
    <source>
        <dbReference type="EMBL" id="ROR25906.1"/>
    </source>
</evidence>
<evidence type="ECO:0000256" key="3">
    <source>
        <dbReference type="ARBA" id="ARBA00022840"/>
    </source>
</evidence>
<reference evidence="5 6" key="1">
    <citation type="submission" date="2018-11" db="EMBL/GenBank/DDBJ databases">
        <title>Genomic Encyclopedia of Type Strains, Phase IV (KMG-IV): sequencing the most valuable type-strain genomes for metagenomic binning, comparative biology and taxonomic classification.</title>
        <authorList>
            <person name="Goeker M."/>
        </authorList>
    </citation>
    <scope>NUCLEOTIDE SEQUENCE [LARGE SCALE GENOMIC DNA]</scope>
    <source>
        <strain evidence="5 6">DSM 26537</strain>
    </source>
</reference>
<dbReference type="GO" id="GO:0005524">
    <property type="term" value="F:ATP binding"/>
    <property type="evidence" value="ECO:0007669"/>
    <property type="project" value="UniProtKB-KW"/>
</dbReference>
<dbReference type="SMART" id="SM00382">
    <property type="entry name" value="AAA"/>
    <property type="match status" value="1"/>
</dbReference>
<dbReference type="PROSITE" id="PS00211">
    <property type="entry name" value="ABC_TRANSPORTER_1"/>
    <property type="match status" value="1"/>
</dbReference>
<dbReference type="InterPro" id="IPR003439">
    <property type="entry name" value="ABC_transporter-like_ATP-bd"/>
</dbReference>
<dbReference type="InterPro" id="IPR027417">
    <property type="entry name" value="P-loop_NTPase"/>
</dbReference>
<dbReference type="PROSITE" id="PS50893">
    <property type="entry name" value="ABC_TRANSPORTER_2"/>
    <property type="match status" value="1"/>
</dbReference>
<dbReference type="PANTHER" id="PTHR42939:SF3">
    <property type="entry name" value="ABC TRANSPORTER ATP-BINDING COMPONENT"/>
    <property type="match status" value="1"/>
</dbReference>
<keyword evidence="2" id="KW-0547">Nucleotide-binding</keyword>
<dbReference type="Pfam" id="PF00005">
    <property type="entry name" value="ABC_tran"/>
    <property type="match status" value="1"/>
</dbReference>
<evidence type="ECO:0000313" key="6">
    <source>
        <dbReference type="Proteomes" id="UP000273083"/>
    </source>
</evidence>
<dbReference type="SUPFAM" id="SSF52540">
    <property type="entry name" value="P-loop containing nucleoside triphosphate hydrolases"/>
    <property type="match status" value="1"/>
</dbReference>
<organism evidence="5 6">
    <name type="scientific">Mobilisporobacter senegalensis</name>
    <dbReference type="NCBI Taxonomy" id="1329262"/>
    <lineage>
        <taxon>Bacteria</taxon>
        <taxon>Bacillati</taxon>
        <taxon>Bacillota</taxon>
        <taxon>Clostridia</taxon>
        <taxon>Lachnospirales</taxon>
        <taxon>Lachnospiraceae</taxon>
        <taxon>Mobilisporobacter</taxon>
    </lineage>
</organism>
<dbReference type="EMBL" id="RJVG01000009">
    <property type="protein sequence ID" value="ROR25906.1"/>
    <property type="molecule type" value="Genomic_DNA"/>
</dbReference>
<accession>A0A3N1XGQ9</accession>
<dbReference type="CDD" id="cd03230">
    <property type="entry name" value="ABC_DR_subfamily_A"/>
    <property type="match status" value="1"/>
</dbReference>
<dbReference type="GO" id="GO:0016887">
    <property type="term" value="F:ATP hydrolysis activity"/>
    <property type="evidence" value="ECO:0007669"/>
    <property type="project" value="InterPro"/>
</dbReference>
<dbReference type="InterPro" id="IPR017871">
    <property type="entry name" value="ABC_transporter-like_CS"/>
</dbReference>
<dbReference type="OrthoDB" id="9804819at2"/>
<evidence type="ECO:0000256" key="1">
    <source>
        <dbReference type="ARBA" id="ARBA00022448"/>
    </source>
</evidence>
<gene>
    <name evidence="5" type="ORF">EDD66_109116</name>
</gene>
<dbReference type="Proteomes" id="UP000273083">
    <property type="component" value="Unassembled WGS sequence"/>
</dbReference>
<name>A0A3N1XGQ9_9FIRM</name>
<dbReference type="AlphaFoldDB" id="A0A3N1XGQ9"/>
<dbReference type="PANTHER" id="PTHR42939">
    <property type="entry name" value="ABC TRANSPORTER ATP-BINDING PROTEIN ALBC-RELATED"/>
    <property type="match status" value="1"/>
</dbReference>
<keyword evidence="3 5" id="KW-0067">ATP-binding</keyword>
<evidence type="ECO:0000259" key="4">
    <source>
        <dbReference type="PROSITE" id="PS50893"/>
    </source>
</evidence>
<dbReference type="Gene3D" id="3.40.50.300">
    <property type="entry name" value="P-loop containing nucleotide triphosphate hydrolases"/>
    <property type="match status" value="1"/>
</dbReference>
<proteinExistence type="predicted"/>
<keyword evidence="1" id="KW-0813">Transport</keyword>
<dbReference type="RefSeq" id="WP_123610257.1">
    <property type="nucleotide sequence ID" value="NZ_RJVG01000009.1"/>
</dbReference>
<evidence type="ECO:0000256" key="2">
    <source>
        <dbReference type="ARBA" id="ARBA00022741"/>
    </source>
</evidence>